<evidence type="ECO:0000313" key="2">
    <source>
        <dbReference type="EMBL" id="BAH90981.1"/>
    </source>
</evidence>
<feature type="compositionally biased region" description="Polar residues" evidence="1">
    <location>
        <begin position="57"/>
        <end position="76"/>
    </location>
</feature>
<protein>
    <submittedName>
        <fullName evidence="2">Os01g0238400 protein</fullName>
    </submittedName>
</protein>
<sequence>MAPPREDGSGGGRRAASSGRRSSPGQPVVEAETEGALRPPPHQPTTRLLRVGRRRQFLSSDVHAQTTQPRSYSSPSYRIGDGVVPAHSGRLICCLYFKALEAVVTFPFPCTAPALTMSA</sequence>
<accession>A0A0P0V0A2</accession>
<name>A0A0P0V0A2_ORYSJ</name>
<feature type="compositionally biased region" description="Low complexity" evidence="1">
    <location>
        <begin position="14"/>
        <end position="23"/>
    </location>
</feature>
<evidence type="ECO:0000256" key="1">
    <source>
        <dbReference type="SAM" id="MobiDB-lite"/>
    </source>
</evidence>
<dbReference type="KEGG" id="dosa:Os01g0238400"/>
<proteinExistence type="predicted"/>
<feature type="region of interest" description="Disordered" evidence="1">
    <location>
        <begin position="1"/>
        <end position="78"/>
    </location>
</feature>
<dbReference type="EMBL" id="AP008207">
    <property type="protein sequence ID" value="BAH90981.1"/>
    <property type="molecule type" value="Genomic_DNA"/>
</dbReference>
<gene>
    <name evidence="2" type="ordered locus">Os01g0238400</name>
</gene>
<reference evidence="2 3" key="1">
    <citation type="journal article" date="2005" name="Nature">
        <title>The map-based sequence of the rice genome.</title>
        <authorList>
            <consortium name="International rice genome sequencing project (IRGSP)"/>
            <person name="Matsumoto T."/>
            <person name="Wu J."/>
            <person name="Kanamori H."/>
            <person name="Katayose Y."/>
            <person name="Fujisawa M."/>
            <person name="Namiki N."/>
            <person name="Mizuno H."/>
            <person name="Yamamoto K."/>
            <person name="Antonio B.A."/>
            <person name="Baba T."/>
            <person name="Sakata K."/>
            <person name="Nagamura Y."/>
            <person name="Aoki H."/>
            <person name="Arikawa K."/>
            <person name="Arita K."/>
            <person name="Bito T."/>
            <person name="Chiden Y."/>
            <person name="Fujitsuka N."/>
            <person name="Fukunaka R."/>
            <person name="Hamada M."/>
            <person name="Harada C."/>
            <person name="Hayashi A."/>
            <person name="Hijishita S."/>
            <person name="Honda M."/>
            <person name="Hosokawa S."/>
            <person name="Ichikawa Y."/>
            <person name="Idonuma A."/>
            <person name="Iijima M."/>
            <person name="Ikeda M."/>
            <person name="Ikeno M."/>
            <person name="Ito K."/>
            <person name="Ito S."/>
            <person name="Ito T."/>
            <person name="Ito Y."/>
            <person name="Ito Y."/>
            <person name="Iwabuchi A."/>
            <person name="Kamiya K."/>
            <person name="Karasawa W."/>
            <person name="Kurita K."/>
            <person name="Katagiri S."/>
            <person name="Kikuta A."/>
            <person name="Kobayashi H."/>
            <person name="Kobayashi N."/>
            <person name="Machita K."/>
            <person name="Maehara T."/>
            <person name="Masukawa M."/>
            <person name="Mizubayashi T."/>
            <person name="Mukai Y."/>
            <person name="Nagasaki H."/>
            <person name="Nagata Y."/>
            <person name="Naito S."/>
            <person name="Nakashima M."/>
            <person name="Nakama Y."/>
            <person name="Nakamichi Y."/>
            <person name="Nakamura M."/>
            <person name="Meguro A."/>
            <person name="Negishi M."/>
            <person name="Ohta I."/>
            <person name="Ohta T."/>
            <person name="Okamoto M."/>
            <person name="Ono N."/>
            <person name="Saji S."/>
            <person name="Sakaguchi M."/>
            <person name="Sakai K."/>
            <person name="Shibata M."/>
            <person name="Shimokawa T."/>
            <person name="Song J."/>
            <person name="Takazaki Y."/>
            <person name="Terasawa K."/>
            <person name="Tsugane M."/>
            <person name="Tsuji K."/>
            <person name="Ueda S."/>
            <person name="Waki K."/>
            <person name="Yamagata H."/>
            <person name="Yamamoto M."/>
            <person name="Yamamoto S."/>
            <person name="Yamane H."/>
            <person name="Yoshiki S."/>
            <person name="Yoshihara R."/>
            <person name="Yukawa K."/>
            <person name="Zhong H."/>
            <person name="Yano M."/>
            <person name="Yuan Q."/>
            <person name="Ouyang S."/>
            <person name="Liu J."/>
            <person name="Jones K.M."/>
            <person name="Gansberger K."/>
            <person name="Moffat K."/>
            <person name="Hill J."/>
            <person name="Bera J."/>
            <person name="Fadrosh D."/>
            <person name="Jin S."/>
            <person name="Johri S."/>
            <person name="Kim M."/>
            <person name="Overton L."/>
            <person name="Reardon M."/>
            <person name="Tsitrin T."/>
            <person name="Vuong H."/>
            <person name="Weaver B."/>
            <person name="Ciecko A."/>
            <person name="Tallon L."/>
            <person name="Jackson J."/>
            <person name="Pai G."/>
            <person name="Aken S.V."/>
            <person name="Utterback T."/>
            <person name="Reidmuller S."/>
            <person name="Feldblyum T."/>
            <person name="Hsiao J."/>
            <person name="Zismann V."/>
            <person name="Iobst S."/>
            <person name="de Vazeille A.R."/>
            <person name="Buell C.R."/>
            <person name="Ying K."/>
            <person name="Li Y."/>
            <person name="Lu T."/>
            <person name="Huang Y."/>
            <person name="Zhao Q."/>
            <person name="Feng Q."/>
            <person name="Zhang L."/>
            <person name="Zhu J."/>
            <person name="Weng Q."/>
            <person name="Mu J."/>
            <person name="Lu Y."/>
            <person name="Fan D."/>
            <person name="Liu Y."/>
            <person name="Guan J."/>
            <person name="Zhang Y."/>
            <person name="Yu S."/>
            <person name="Liu X."/>
            <person name="Zhang Y."/>
            <person name="Hong G."/>
            <person name="Han B."/>
            <person name="Choisne N."/>
            <person name="Demange N."/>
            <person name="Orjeda G."/>
            <person name="Samain S."/>
            <person name="Cattolico L."/>
            <person name="Pelletier E."/>
            <person name="Couloux A."/>
            <person name="Segurens B."/>
            <person name="Wincker P."/>
            <person name="D'Hont A."/>
            <person name="Scarpelli C."/>
            <person name="Weissenbach J."/>
            <person name="Salanoubat M."/>
            <person name="Quetier F."/>
            <person name="Yu Y."/>
            <person name="Kim H.R."/>
            <person name="Rambo T."/>
            <person name="Currie J."/>
            <person name="Collura K."/>
            <person name="Luo M."/>
            <person name="Yang T."/>
            <person name="Ammiraju J.S.S."/>
            <person name="Engler F."/>
            <person name="Soderlund C."/>
            <person name="Wing R.A."/>
            <person name="Palmer L.E."/>
            <person name="de la Bastide M."/>
            <person name="Spiegel L."/>
            <person name="Nascimento L."/>
            <person name="Zutavern T."/>
            <person name="O'Shaughnessy A."/>
            <person name="Dike S."/>
            <person name="Dedhia N."/>
            <person name="Preston R."/>
            <person name="Balija V."/>
            <person name="McCombie W.R."/>
            <person name="Chow T."/>
            <person name="Chen H."/>
            <person name="Chung M."/>
            <person name="Chen C."/>
            <person name="Shaw J."/>
            <person name="Wu H."/>
            <person name="Hsiao K."/>
            <person name="Chao Y."/>
            <person name="Chu M."/>
            <person name="Cheng C."/>
            <person name="Hour A."/>
            <person name="Lee P."/>
            <person name="Lin S."/>
            <person name="Lin Y."/>
            <person name="Liou J."/>
            <person name="Liu S."/>
            <person name="Hsing Y."/>
            <person name="Raghuvanshi S."/>
            <person name="Mohanty A."/>
            <person name="Bharti A.K."/>
            <person name="Gaur A."/>
            <person name="Gupta V."/>
            <person name="Kumar D."/>
            <person name="Ravi V."/>
            <person name="Vij S."/>
            <person name="Kapur A."/>
            <person name="Khurana P."/>
            <person name="Khurana P."/>
            <person name="Khurana J.P."/>
            <person name="Tyagi A.K."/>
            <person name="Gaikwad K."/>
            <person name="Singh A."/>
            <person name="Dalal V."/>
            <person name="Srivastava S."/>
            <person name="Dixit A."/>
            <person name="Pal A.K."/>
            <person name="Ghazi I.A."/>
            <person name="Yadav M."/>
            <person name="Pandit A."/>
            <person name="Bhargava A."/>
            <person name="Sureshbabu K."/>
            <person name="Batra K."/>
            <person name="Sharma T.R."/>
            <person name="Mohapatra T."/>
            <person name="Singh N.K."/>
            <person name="Messing J."/>
            <person name="Nelson A.B."/>
            <person name="Fuks G."/>
            <person name="Kavchok S."/>
            <person name="Keizer G."/>
            <person name="Linton E."/>
            <person name="Llaca V."/>
            <person name="Song R."/>
            <person name="Tanyolac B."/>
            <person name="Young S."/>
            <person name="Ho-Il K."/>
            <person name="Hahn J.H."/>
            <person name="Sangsakoo G."/>
            <person name="Vanavichit A."/>
            <person name="de Mattos Luiz.A.T."/>
            <person name="Zimmer P.D."/>
            <person name="Malone G."/>
            <person name="Dellagostin O."/>
            <person name="de Oliveira A.C."/>
            <person name="Bevan M."/>
            <person name="Bancroft I."/>
            <person name="Minx P."/>
            <person name="Cordum H."/>
            <person name="Wilson R."/>
            <person name="Cheng Z."/>
            <person name="Jin W."/>
            <person name="Jiang J."/>
            <person name="Leong S.A."/>
            <person name="Iwama H."/>
            <person name="Gojobori T."/>
            <person name="Itoh T."/>
            <person name="Niimura Y."/>
            <person name="Fujii Y."/>
            <person name="Habara T."/>
            <person name="Sakai H."/>
            <person name="Sato Y."/>
            <person name="Wilson G."/>
            <person name="Kumar K."/>
            <person name="McCouch S."/>
            <person name="Juretic N."/>
            <person name="Hoen D."/>
            <person name="Wright S."/>
            <person name="Bruskiewich R."/>
            <person name="Bureau T."/>
            <person name="Miyao A."/>
            <person name="Hirochika H."/>
            <person name="Nishikawa T."/>
            <person name="Kadowaki K."/>
            <person name="Sugiura M."/>
            <person name="Burr B."/>
            <person name="Sasaki T."/>
        </authorList>
    </citation>
    <scope>NUCLEOTIDE SEQUENCE [LARGE SCALE GENOMIC DNA]</scope>
    <source>
        <strain evidence="3">cv. Nipponbare</strain>
    </source>
</reference>
<dbReference type="AlphaFoldDB" id="A0A0P0V0A2"/>
<dbReference type="Gramene" id="Os01t0238375-01">
    <property type="protein sequence ID" value="Os01t0238375-01"/>
    <property type="gene ID" value="Os01g0238375"/>
</dbReference>
<organism evidence="2 3">
    <name type="scientific">Oryza sativa subsp. japonica</name>
    <name type="common">Rice</name>
    <dbReference type="NCBI Taxonomy" id="39947"/>
    <lineage>
        <taxon>Eukaryota</taxon>
        <taxon>Viridiplantae</taxon>
        <taxon>Streptophyta</taxon>
        <taxon>Embryophyta</taxon>
        <taxon>Tracheophyta</taxon>
        <taxon>Spermatophyta</taxon>
        <taxon>Magnoliopsida</taxon>
        <taxon>Liliopsida</taxon>
        <taxon>Poales</taxon>
        <taxon>Poaceae</taxon>
        <taxon>BOP clade</taxon>
        <taxon>Oryzoideae</taxon>
        <taxon>Oryzeae</taxon>
        <taxon>Oryzinae</taxon>
        <taxon>Oryza</taxon>
        <taxon>Oryza sativa</taxon>
    </lineage>
</organism>
<dbReference type="Proteomes" id="UP000000763">
    <property type="component" value="Chromosome 1"/>
</dbReference>
<reference evidence="3" key="2">
    <citation type="journal article" date="2008" name="Nucleic Acids Res.">
        <title>The rice annotation project database (RAP-DB): 2008 update.</title>
        <authorList>
            <consortium name="The rice annotation project (RAP)"/>
        </authorList>
    </citation>
    <scope>GENOME REANNOTATION</scope>
    <source>
        <strain evidence="3">cv. Nipponbare</strain>
    </source>
</reference>
<evidence type="ECO:0000313" key="3">
    <source>
        <dbReference type="Proteomes" id="UP000000763"/>
    </source>
</evidence>